<dbReference type="PANTHER" id="PTHR38776">
    <property type="entry name" value="MLTA-INTERACTING PROTEIN-RELATED"/>
    <property type="match status" value="1"/>
</dbReference>
<name>A0A5C8PGB9_9HYPH</name>
<reference evidence="7 8" key="1">
    <citation type="submission" date="2019-06" db="EMBL/GenBank/DDBJ databases">
        <title>New taxonomy in bacterial strain CC-CFT640, isolated from vineyard.</title>
        <authorList>
            <person name="Lin S.-Y."/>
            <person name="Tsai C.-F."/>
            <person name="Young C.-C."/>
        </authorList>
    </citation>
    <scope>NUCLEOTIDE SEQUENCE [LARGE SCALE GENOMIC DNA]</scope>
    <source>
        <strain evidence="7 8">CC-CFT640</strain>
    </source>
</reference>
<dbReference type="OrthoDB" id="5462484at2"/>
<sequence length="268" mass="28634">MSMDPLARTVPAFLMAAMLALGAGPAAAQSQADTDARGRTSAWADFSGYVGAGVAFAPVFEGSQRMSLQFEPMADATWKDRVFLNDDNGLGVWAFKAGGFRVGPSIYYSEGRNNNGRAHGLGRIDLAPVFKIAAAYRTDFGEFTIDAGRTAGGDNGVVVNFDYGVRFTLTRSLTIEGGVGATWANGRYMRAYFGINENQSIATGQPVTTVRAGMKDVHGGISLHYRALEHGFIQLSFGLSRLLGDAAFSPITHRDLQPLVALGVGYQF</sequence>
<proteinExistence type="inferred from homology"/>
<feature type="signal peptide" evidence="6">
    <location>
        <begin position="1"/>
        <end position="28"/>
    </location>
</feature>
<evidence type="ECO:0000256" key="5">
    <source>
        <dbReference type="ARBA" id="ARBA00023237"/>
    </source>
</evidence>
<dbReference type="PANTHER" id="PTHR38776:SF1">
    <property type="entry name" value="MLTA-INTERACTING PROTEIN-RELATED"/>
    <property type="match status" value="1"/>
</dbReference>
<comment type="subcellular location">
    <subcellularLocation>
        <location evidence="1">Cell outer membrane</location>
    </subcellularLocation>
</comment>
<feature type="chain" id="PRO_5023129663" evidence="6">
    <location>
        <begin position="29"/>
        <end position="268"/>
    </location>
</feature>
<evidence type="ECO:0000256" key="4">
    <source>
        <dbReference type="ARBA" id="ARBA00023136"/>
    </source>
</evidence>
<accession>A0A5C8PGB9</accession>
<protein>
    <submittedName>
        <fullName evidence="7">MipA/OmpV family protein</fullName>
    </submittedName>
</protein>
<comment type="similarity">
    <text evidence="2">Belongs to the MipA/OmpV family.</text>
</comment>
<dbReference type="GO" id="GO:0009279">
    <property type="term" value="C:cell outer membrane"/>
    <property type="evidence" value="ECO:0007669"/>
    <property type="project" value="UniProtKB-SubCell"/>
</dbReference>
<evidence type="ECO:0000256" key="2">
    <source>
        <dbReference type="ARBA" id="ARBA00005722"/>
    </source>
</evidence>
<comment type="caution">
    <text evidence="7">The sequence shown here is derived from an EMBL/GenBank/DDBJ whole genome shotgun (WGS) entry which is preliminary data.</text>
</comment>
<gene>
    <name evidence="7" type="ORF">FHP25_23920</name>
</gene>
<organism evidence="7 8">
    <name type="scientific">Vineibacter terrae</name>
    <dbReference type="NCBI Taxonomy" id="2586908"/>
    <lineage>
        <taxon>Bacteria</taxon>
        <taxon>Pseudomonadati</taxon>
        <taxon>Pseudomonadota</taxon>
        <taxon>Alphaproteobacteria</taxon>
        <taxon>Hyphomicrobiales</taxon>
        <taxon>Vineibacter</taxon>
    </lineage>
</organism>
<dbReference type="Proteomes" id="UP000321638">
    <property type="component" value="Unassembled WGS sequence"/>
</dbReference>
<evidence type="ECO:0000256" key="6">
    <source>
        <dbReference type="SAM" id="SignalP"/>
    </source>
</evidence>
<evidence type="ECO:0000256" key="1">
    <source>
        <dbReference type="ARBA" id="ARBA00004442"/>
    </source>
</evidence>
<evidence type="ECO:0000313" key="8">
    <source>
        <dbReference type="Proteomes" id="UP000321638"/>
    </source>
</evidence>
<evidence type="ECO:0000313" key="7">
    <source>
        <dbReference type="EMBL" id="TXL72822.1"/>
    </source>
</evidence>
<dbReference type="Pfam" id="PF06629">
    <property type="entry name" value="MipA"/>
    <property type="match status" value="1"/>
</dbReference>
<keyword evidence="4" id="KW-0472">Membrane</keyword>
<dbReference type="EMBL" id="VDUZ01000030">
    <property type="protein sequence ID" value="TXL72822.1"/>
    <property type="molecule type" value="Genomic_DNA"/>
</dbReference>
<evidence type="ECO:0000256" key="3">
    <source>
        <dbReference type="ARBA" id="ARBA00022729"/>
    </source>
</evidence>
<dbReference type="InterPro" id="IPR010583">
    <property type="entry name" value="MipA"/>
</dbReference>
<keyword evidence="8" id="KW-1185">Reference proteome</keyword>
<keyword evidence="3 6" id="KW-0732">Signal</keyword>
<dbReference type="AlphaFoldDB" id="A0A5C8PGB9"/>
<keyword evidence="5" id="KW-0998">Cell outer membrane</keyword>